<dbReference type="Proteomes" id="UP000070284">
    <property type="component" value="Unassembled WGS sequence"/>
</dbReference>
<gene>
    <name evidence="2" type="ORF">AKJ65_06420</name>
</gene>
<feature type="compositionally biased region" description="Basic and acidic residues" evidence="1">
    <location>
        <begin position="54"/>
        <end position="65"/>
    </location>
</feature>
<reference evidence="2 3" key="1">
    <citation type="journal article" date="2016" name="Sci. Rep.">
        <title>Metabolic traits of an uncultured archaeal lineage -MSBL1- from brine pools of the Red Sea.</title>
        <authorList>
            <person name="Mwirichia R."/>
            <person name="Alam I."/>
            <person name="Rashid M."/>
            <person name="Vinu M."/>
            <person name="Ba-Alawi W."/>
            <person name="Anthony Kamau A."/>
            <person name="Kamanda Ngugi D."/>
            <person name="Goker M."/>
            <person name="Klenk H.P."/>
            <person name="Bajic V."/>
            <person name="Stingl U."/>
        </authorList>
    </citation>
    <scope>NUCLEOTIDE SEQUENCE [LARGE SCALE GENOMIC DNA]</scope>
    <source>
        <strain evidence="2">SCGC-AAA259E19</strain>
    </source>
</reference>
<proteinExistence type="predicted"/>
<keyword evidence="3" id="KW-1185">Reference proteome</keyword>
<dbReference type="AlphaFoldDB" id="A0A133UGL2"/>
<accession>A0A133UGL2</accession>
<evidence type="ECO:0000313" key="3">
    <source>
        <dbReference type="Proteomes" id="UP000070284"/>
    </source>
</evidence>
<feature type="compositionally biased region" description="Acidic residues" evidence="1">
    <location>
        <begin position="66"/>
        <end position="79"/>
    </location>
</feature>
<sequence length="96" mass="11108">MTNTGKKEGTYIAKLSIDGEFKTQSITLKPDESEKITFEISREKAGTYQIKIGELSRAKEKKEEKPEEEGEEEILDELPDERMRKTEDEGEEKLLR</sequence>
<feature type="region of interest" description="Disordered" evidence="1">
    <location>
        <begin position="53"/>
        <end position="96"/>
    </location>
</feature>
<protein>
    <recommendedName>
        <fullName evidence="4">CARDB domain-containing protein</fullName>
    </recommendedName>
</protein>
<comment type="caution">
    <text evidence="2">The sequence shown here is derived from an EMBL/GenBank/DDBJ whole genome shotgun (WGS) entry which is preliminary data.</text>
</comment>
<evidence type="ECO:0000313" key="2">
    <source>
        <dbReference type="EMBL" id="KXA93321.1"/>
    </source>
</evidence>
<organism evidence="2 3">
    <name type="scientific">candidate division MSBL1 archaeon SCGC-AAA259E19</name>
    <dbReference type="NCBI Taxonomy" id="1698264"/>
    <lineage>
        <taxon>Archaea</taxon>
        <taxon>Methanobacteriati</taxon>
        <taxon>Methanobacteriota</taxon>
        <taxon>candidate division MSBL1</taxon>
    </lineage>
</organism>
<name>A0A133UGL2_9EURY</name>
<evidence type="ECO:0008006" key="4">
    <source>
        <dbReference type="Google" id="ProtNLM"/>
    </source>
</evidence>
<feature type="compositionally biased region" description="Basic and acidic residues" evidence="1">
    <location>
        <begin position="80"/>
        <end position="96"/>
    </location>
</feature>
<dbReference type="EMBL" id="LHXO01000113">
    <property type="protein sequence ID" value="KXA93321.1"/>
    <property type="molecule type" value="Genomic_DNA"/>
</dbReference>
<evidence type="ECO:0000256" key="1">
    <source>
        <dbReference type="SAM" id="MobiDB-lite"/>
    </source>
</evidence>